<dbReference type="PANTHER" id="PTHR45934">
    <property type="entry name" value="FAD/NAD(P)-BINDING OXIDOREDUCTASE FAMILY PROTEIN"/>
    <property type="match status" value="1"/>
</dbReference>
<dbReference type="PRINTS" id="PR00420">
    <property type="entry name" value="RNGMNOXGNASE"/>
</dbReference>
<evidence type="ECO:0000256" key="2">
    <source>
        <dbReference type="ARBA" id="ARBA00023033"/>
    </source>
</evidence>
<keyword evidence="1" id="KW-0560">Oxidoreductase</keyword>
<dbReference type="GO" id="GO:0071949">
    <property type="term" value="F:FAD binding"/>
    <property type="evidence" value="ECO:0007669"/>
    <property type="project" value="InterPro"/>
</dbReference>
<protein>
    <recommendedName>
        <fullName evidence="4">FAD-binding domain-containing protein</fullName>
    </recommendedName>
</protein>
<evidence type="ECO:0000313" key="5">
    <source>
        <dbReference type="EMBL" id="ERM99767.1"/>
    </source>
</evidence>
<dbReference type="Gene3D" id="3.50.50.60">
    <property type="entry name" value="FAD/NAD(P)-binding domain"/>
    <property type="match status" value="1"/>
</dbReference>
<proteinExistence type="inferred from homology"/>
<reference evidence="6" key="1">
    <citation type="journal article" date="2013" name="Science">
        <title>The Amborella genome and the evolution of flowering plants.</title>
        <authorList>
            <consortium name="Amborella Genome Project"/>
        </authorList>
    </citation>
    <scope>NUCLEOTIDE SEQUENCE [LARGE SCALE GENOMIC DNA]</scope>
</reference>
<dbReference type="PANTHER" id="PTHR45934:SF2">
    <property type="entry name" value="MONOOXYGENASE 1"/>
    <property type="match status" value="1"/>
</dbReference>
<evidence type="ECO:0000256" key="1">
    <source>
        <dbReference type="ARBA" id="ARBA00023002"/>
    </source>
</evidence>
<dbReference type="AlphaFoldDB" id="W1NVY9"/>
<dbReference type="EMBL" id="KI394994">
    <property type="protein sequence ID" value="ERM99767.1"/>
    <property type="molecule type" value="Genomic_DNA"/>
</dbReference>
<accession>W1NVY9</accession>
<organism evidence="5 6">
    <name type="scientific">Amborella trichopoda</name>
    <dbReference type="NCBI Taxonomy" id="13333"/>
    <lineage>
        <taxon>Eukaryota</taxon>
        <taxon>Viridiplantae</taxon>
        <taxon>Streptophyta</taxon>
        <taxon>Embryophyta</taxon>
        <taxon>Tracheophyta</taxon>
        <taxon>Spermatophyta</taxon>
        <taxon>Magnoliopsida</taxon>
        <taxon>Amborellales</taxon>
        <taxon>Amborellaceae</taxon>
        <taxon>Amborella</taxon>
    </lineage>
</organism>
<feature type="domain" description="FAD-binding" evidence="4">
    <location>
        <begin position="44"/>
        <end position="231"/>
    </location>
</feature>
<dbReference type="Pfam" id="PF01494">
    <property type="entry name" value="FAD_binding_3"/>
    <property type="match status" value="1"/>
</dbReference>
<gene>
    <name evidence="5" type="ORF">AMTR_s00099p00135820</name>
</gene>
<dbReference type="Proteomes" id="UP000017836">
    <property type="component" value="Unassembled WGS sequence"/>
</dbReference>
<dbReference type="InterPro" id="IPR002938">
    <property type="entry name" value="FAD-bd"/>
</dbReference>
<dbReference type="HOGENOM" id="CLU_009665_10_2_1"/>
<dbReference type="OMA" id="GWCSWQG"/>
<keyword evidence="6" id="KW-1185">Reference proteome</keyword>
<evidence type="ECO:0000259" key="4">
    <source>
        <dbReference type="Pfam" id="PF01494"/>
    </source>
</evidence>
<dbReference type="STRING" id="13333.W1NVY9"/>
<dbReference type="InterPro" id="IPR044560">
    <property type="entry name" value="MOase"/>
</dbReference>
<dbReference type="GO" id="GO:0004497">
    <property type="term" value="F:monooxygenase activity"/>
    <property type="evidence" value="ECO:0007669"/>
    <property type="project" value="UniProtKB-KW"/>
</dbReference>
<sequence length="307" mass="34407">MRCMKRSDLMETLAYELPPGTIRFNCRAIGVEISPSSDSILHLDDGTTIRSRVVVGCEGVSSIIAKALGMEAPRIDSRIGIRGLTTYAGDGHNFENQNFLFRTDKIVFGRLPINHNLVYWFMSPIRVPQDSDNSKDPVLIKKLALETINDFPEGIIEMVKQSDPISLSLTRFRFRPPWELMRKSWHKGTVTLAGDAMHAMGPYLGQGCSLGLEDSIVLSRCIGSAMRKARKENDRQTREAISSAIEKYVKERKMRVLRMSSQTYLSGLLVKPISPVLKLAIQVVLFVLFGKQFSHAQYDCGTLLAIL</sequence>
<evidence type="ECO:0000313" key="6">
    <source>
        <dbReference type="Proteomes" id="UP000017836"/>
    </source>
</evidence>
<dbReference type="Gramene" id="ERM99767">
    <property type="protein sequence ID" value="ERM99767"/>
    <property type="gene ID" value="AMTR_s00099p00135820"/>
</dbReference>
<evidence type="ECO:0000256" key="3">
    <source>
        <dbReference type="ARBA" id="ARBA00024018"/>
    </source>
</evidence>
<dbReference type="eggNOG" id="KOG2614">
    <property type="taxonomic scope" value="Eukaryota"/>
</dbReference>
<keyword evidence="2" id="KW-0503">Monooxygenase</keyword>
<comment type="similarity">
    <text evidence="3">Belongs to the 3-hydroxybenzoate 6-hydroxylase family.</text>
</comment>
<name>W1NVY9_AMBTC</name>
<dbReference type="InterPro" id="IPR036188">
    <property type="entry name" value="FAD/NAD-bd_sf"/>
</dbReference>
<dbReference type="SUPFAM" id="SSF51905">
    <property type="entry name" value="FAD/NAD(P)-binding domain"/>
    <property type="match status" value="1"/>
</dbReference>